<dbReference type="EMBL" id="CADEBC010000503">
    <property type="protein sequence ID" value="CAB3240036.1"/>
    <property type="molecule type" value="Genomic_DNA"/>
</dbReference>
<feature type="compositionally biased region" description="Acidic residues" evidence="1">
    <location>
        <begin position="205"/>
        <end position="218"/>
    </location>
</feature>
<name>A0A8S1A2M6_ARCPL</name>
<feature type="region of interest" description="Disordered" evidence="1">
    <location>
        <begin position="203"/>
        <end position="245"/>
    </location>
</feature>
<sequence length="245" mass="28137">MKKGKEVGVKDIDKVYLRVANATGVSQRTVQRIATEGNISGLLSVFRTPGKKRSRSKPITDIDHFNQGVIKRCIHNFHKTEKEMPTINKLLAKLKRDINFRGAKTSLKTIVKNLGFKWRKTETNRMVFIEKTEIRLKRILYLKAMKKYRDEGRPIVFPDESYALSLSLITYKRKVKEVEDEYRKSDHIIDEMTEQLLIINTASDSESEFESENDDYDNEPMPSTSHGTQGADDFMSGISPLSDSD</sequence>
<protein>
    <submittedName>
        <fullName evidence="2">Uncharacterized protein</fullName>
    </submittedName>
</protein>
<evidence type="ECO:0000256" key="1">
    <source>
        <dbReference type="SAM" id="MobiDB-lite"/>
    </source>
</evidence>
<keyword evidence="3" id="KW-1185">Reference proteome</keyword>
<reference evidence="2 3" key="1">
    <citation type="submission" date="2020-04" db="EMBL/GenBank/DDBJ databases">
        <authorList>
            <person name="Wallbank WR R."/>
            <person name="Pardo Diaz C."/>
            <person name="Kozak K."/>
            <person name="Martin S."/>
            <person name="Jiggins C."/>
            <person name="Moest M."/>
            <person name="Warren A I."/>
            <person name="Byers J.R.P. K."/>
            <person name="Montejo-Kovacevich G."/>
            <person name="Yen C E."/>
        </authorList>
    </citation>
    <scope>NUCLEOTIDE SEQUENCE [LARGE SCALE GENOMIC DNA]</scope>
</reference>
<gene>
    <name evidence="2" type="ORF">APLA_LOCUS8190</name>
</gene>
<accession>A0A8S1A2M6</accession>
<proteinExistence type="predicted"/>
<dbReference type="AlphaFoldDB" id="A0A8S1A2M6"/>
<evidence type="ECO:0000313" key="2">
    <source>
        <dbReference type="EMBL" id="CAB3240036.1"/>
    </source>
</evidence>
<dbReference type="Proteomes" id="UP000494106">
    <property type="component" value="Unassembled WGS sequence"/>
</dbReference>
<comment type="caution">
    <text evidence="2">The sequence shown here is derived from an EMBL/GenBank/DDBJ whole genome shotgun (WGS) entry which is preliminary data.</text>
</comment>
<organism evidence="2 3">
    <name type="scientific">Arctia plantaginis</name>
    <name type="common">Wood tiger moth</name>
    <name type="synonym">Phalaena plantaginis</name>
    <dbReference type="NCBI Taxonomy" id="874455"/>
    <lineage>
        <taxon>Eukaryota</taxon>
        <taxon>Metazoa</taxon>
        <taxon>Ecdysozoa</taxon>
        <taxon>Arthropoda</taxon>
        <taxon>Hexapoda</taxon>
        <taxon>Insecta</taxon>
        <taxon>Pterygota</taxon>
        <taxon>Neoptera</taxon>
        <taxon>Endopterygota</taxon>
        <taxon>Lepidoptera</taxon>
        <taxon>Glossata</taxon>
        <taxon>Ditrysia</taxon>
        <taxon>Noctuoidea</taxon>
        <taxon>Erebidae</taxon>
        <taxon>Arctiinae</taxon>
        <taxon>Arctia</taxon>
    </lineage>
</organism>
<dbReference type="OrthoDB" id="2266637at2759"/>
<evidence type="ECO:0000313" key="3">
    <source>
        <dbReference type="Proteomes" id="UP000494106"/>
    </source>
</evidence>